<dbReference type="PANTHER" id="PTHR16557">
    <property type="entry name" value="ALKYLATED DNA REPAIR PROTEIN ALKB-RELATED"/>
    <property type="match status" value="1"/>
</dbReference>
<protein>
    <submittedName>
        <fullName evidence="8">Alkylated DNA repair protein</fullName>
    </submittedName>
    <submittedName>
        <fullName evidence="9">Oxidative demethylase of N1-methyladenine or N3-methylcytosine DNA lesions</fullName>
    </submittedName>
</protein>
<evidence type="ECO:0000256" key="4">
    <source>
        <dbReference type="ARBA" id="ARBA00023004"/>
    </source>
</evidence>
<dbReference type="GO" id="GO:0035515">
    <property type="term" value="F:oxidative RNA demethylase activity"/>
    <property type="evidence" value="ECO:0007669"/>
    <property type="project" value="TreeGrafter"/>
</dbReference>
<dbReference type="Pfam" id="PF13532">
    <property type="entry name" value="2OG-FeII_Oxy_2"/>
    <property type="match status" value="1"/>
</dbReference>
<geneLocation type="plasmid" evidence="10">
    <name>ii</name>
</geneLocation>
<dbReference type="GO" id="GO:0008168">
    <property type="term" value="F:methyltransferase activity"/>
    <property type="evidence" value="ECO:0007669"/>
    <property type="project" value="UniProtKB-KW"/>
</dbReference>
<keyword evidence="2" id="KW-0223">Dioxygenase</keyword>
<feature type="binding site" evidence="5">
    <location>
        <begin position="127"/>
        <end position="129"/>
    </location>
    <ligand>
        <name>2-oxoglutarate</name>
        <dbReference type="ChEBI" id="CHEBI:16810"/>
    </ligand>
</feature>
<dbReference type="EMBL" id="LT984807">
    <property type="protein sequence ID" value="SPD58757.1"/>
    <property type="molecule type" value="Genomic_DNA"/>
</dbReference>
<keyword evidence="9" id="KW-0489">Methyltransferase</keyword>
<dbReference type="PANTHER" id="PTHR16557:SF2">
    <property type="entry name" value="NUCLEIC ACID DIOXYGENASE ALKBH1"/>
    <property type="match status" value="1"/>
</dbReference>
<keyword evidence="3" id="KW-0560">Oxidoreductase</keyword>
<keyword evidence="11" id="KW-1185">Reference proteome</keyword>
<evidence type="ECO:0000313" key="9">
    <source>
        <dbReference type="EMBL" id="SPD58757.1"/>
    </source>
</evidence>
<evidence type="ECO:0000256" key="6">
    <source>
        <dbReference type="PIRSR" id="PIRSR604574-2"/>
    </source>
</evidence>
<dbReference type="Proteomes" id="UP000255168">
    <property type="component" value="Plasmid II"/>
</dbReference>
<geneLocation type="plasmid" evidence="9">
    <name>II</name>
</geneLocation>
<evidence type="ECO:0000313" key="10">
    <source>
        <dbReference type="Proteomes" id="UP000255168"/>
    </source>
</evidence>
<dbReference type="InterPro" id="IPR004574">
    <property type="entry name" value="Alkb"/>
</dbReference>
<evidence type="ECO:0000256" key="1">
    <source>
        <dbReference type="ARBA" id="ARBA00022723"/>
    </source>
</evidence>
<feature type="domain" description="Fe2OG dioxygenase" evidence="7">
    <location>
        <begin position="120"/>
        <end position="220"/>
    </location>
</feature>
<feature type="binding site" evidence="6">
    <location>
        <position position="194"/>
    </location>
    <ligand>
        <name>Fe cation</name>
        <dbReference type="ChEBI" id="CHEBI:24875"/>
        <note>catalytic</note>
    </ligand>
</feature>
<feature type="binding site" evidence="5">
    <location>
        <begin position="211"/>
        <end position="217"/>
    </location>
    <ligand>
        <name>2-oxoglutarate</name>
        <dbReference type="ChEBI" id="CHEBI:16810"/>
    </ligand>
</feature>
<dbReference type="NCBIfam" id="NF011930">
    <property type="entry name" value="PRK15401.1"/>
    <property type="match status" value="1"/>
</dbReference>
<feature type="binding site" evidence="5">
    <location>
        <position position="168"/>
    </location>
    <ligand>
        <name>substrate</name>
    </ligand>
</feature>
<dbReference type="RefSeq" id="WP_018005572.1">
    <property type="nucleotide sequence ID" value="NZ_AQUR01000090.1"/>
</dbReference>
<reference evidence="10 11" key="1">
    <citation type="submission" date="2018-01" db="EMBL/GenBank/DDBJ databases">
        <authorList>
            <person name="Clerissi C."/>
        </authorList>
    </citation>
    <scope>NUCLEOTIDE SEQUENCE [LARGE SCALE GENOMIC DNA]</scope>
    <source>
        <strain evidence="8">Cupriavidus taiwanensis STM 6082</strain>
        <strain evidence="9">Cupriavidus taiwanensis STM 6160</strain>
        <plasmid evidence="10">ii</plasmid>
        <plasmid evidence="9">II</plasmid>
    </source>
</reference>
<dbReference type="InterPro" id="IPR005123">
    <property type="entry name" value="Oxoglu/Fe-dep_dioxygenase_dom"/>
</dbReference>
<feature type="binding site" evidence="5">
    <location>
        <position position="76"/>
    </location>
    <ligand>
        <name>substrate</name>
    </ligand>
</feature>
<comment type="cofactor">
    <cofactor evidence="6">
        <name>Fe(2+)</name>
        <dbReference type="ChEBI" id="CHEBI:29033"/>
    </cofactor>
    <text evidence="6">Binds 1 Fe(2+) ion per subunit.</text>
</comment>
<evidence type="ECO:0000256" key="2">
    <source>
        <dbReference type="ARBA" id="ARBA00022964"/>
    </source>
</evidence>
<dbReference type="GO" id="GO:0005737">
    <property type="term" value="C:cytoplasm"/>
    <property type="evidence" value="ECO:0007669"/>
    <property type="project" value="TreeGrafter"/>
</dbReference>
<keyword evidence="9" id="KW-0808">Transferase</keyword>
<feature type="binding site" evidence="6">
    <location>
        <position position="140"/>
    </location>
    <ligand>
        <name>Fe cation</name>
        <dbReference type="ChEBI" id="CHEBI:24875"/>
        <note>catalytic</note>
    </ligand>
</feature>
<organism evidence="9 10">
    <name type="scientific">Cupriavidus neocaledonicus</name>
    <dbReference type="NCBI Taxonomy" id="1040979"/>
    <lineage>
        <taxon>Bacteria</taxon>
        <taxon>Pseudomonadati</taxon>
        <taxon>Pseudomonadota</taxon>
        <taxon>Betaproteobacteria</taxon>
        <taxon>Burkholderiales</taxon>
        <taxon>Burkholderiaceae</taxon>
        <taxon>Cupriavidus</taxon>
    </lineage>
</organism>
<dbReference type="GO" id="GO:0008198">
    <property type="term" value="F:ferrous iron binding"/>
    <property type="evidence" value="ECO:0007669"/>
    <property type="project" value="TreeGrafter"/>
</dbReference>
<accession>A0A375HPM9</accession>
<dbReference type="GO" id="GO:0035516">
    <property type="term" value="F:broad specificity oxidative DNA demethylase activity"/>
    <property type="evidence" value="ECO:0007669"/>
    <property type="project" value="TreeGrafter"/>
</dbReference>
<name>A0A375HPM9_9BURK</name>
<dbReference type="GO" id="GO:0035513">
    <property type="term" value="P:oxidative RNA demethylation"/>
    <property type="evidence" value="ECO:0007669"/>
    <property type="project" value="TreeGrafter"/>
</dbReference>
<gene>
    <name evidence="9" type="primary">alkB</name>
    <name evidence="8" type="ORF">CBM2605_B170077</name>
    <name evidence="9" type="ORF">CBM2607_MP10159</name>
</gene>
<proteinExistence type="predicted"/>
<dbReference type="Gene3D" id="2.60.120.590">
    <property type="entry name" value="Alpha-ketoglutarate-dependent dioxygenase AlkB-like"/>
    <property type="match status" value="1"/>
</dbReference>
<dbReference type="AlphaFoldDB" id="A0A375HPM9"/>
<keyword evidence="9" id="KW-0614">Plasmid</keyword>
<evidence type="ECO:0000259" key="7">
    <source>
        <dbReference type="PROSITE" id="PS51471"/>
    </source>
</evidence>
<dbReference type="GO" id="GO:0032259">
    <property type="term" value="P:methylation"/>
    <property type="evidence" value="ECO:0007669"/>
    <property type="project" value="UniProtKB-KW"/>
</dbReference>
<dbReference type="InterPro" id="IPR037151">
    <property type="entry name" value="AlkB-like_sf"/>
</dbReference>
<evidence type="ECO:0000313" key="11">
    <source>
        <dbReference type="Proteomes" id="UP000256710"/>
    </source>
</evidence>
<feature type="binding site" evidence="6">
    <location>
        <position position="138"/>
    </location>
    <ligand>
        <name>Fe cation</name>
        <dbReference type="ChEBI" id="CHEBI:24875"/>
        <note>catalytic</note>
    </ligand>
</feature>
<dbReference type="InterPro" id="IPR027450">
    <property type="entry name" value="AlkB-like"/>
</dbReference>
<evidence type="ECO:0000256" key="5">
    <source>
        <dbReference type="PIRSR" id="PIRSR604574-1"/>
    </source>
</evidence>
<feature type="binding site" evidence="5">
    <location>
        <position position="142"/>
    </location>
    <ligand>
        <name>substrate</name>
    </ligand>
</feature>
<dbReference type="PROSITE" id="PS51471">
    <property type="entry name" value="FE2OG_OXY"/>
    <property type="match status" value="1"/>
</dbReference>
<dbReference type="Proteomes" id="UP000256710">
    <property type="component" value="Unassembled WGS sequence"/>
</dbReference>
<keyword evidence="1 6" id="KW-0479">Metal-binding</keyword>
<dbReference type="EMBL" id="OFTC01000040">
    <property type="protein sequence ID" value="SOZ39527.1"/>
    <property type="molecule type" value="Genomic_DNA"/>
</dbReference>
<keyword evidence="4 6" id="KW-0408">Iron</keyword>
<feature type="binding site" evidence="5">
    <location>
        <begin position="83"/>
        <end position="85"/>
    </location>
    <ligand>
        <name>substrate</name>
    </ligand>
</feature>
<evidence type="ECO:0000256" key="3">
    <source>
        <dbReference type="ARBA" id="ARBA00023002"/>
    </source>
</evidence>
<dbReference type="SUPFAM" id="SSF51197">
    <property type="entry name" value="Clavaminate synthase-like"/>
    <property type="match status" value="1"/>
</dbReference>
<sequence>MTFDLFDDLPEDSAATPAIESLADGAVVLRGAARANADVLLADVQTIVARAPWRHMVTPGGLKMSVAMTNCGACGWVSDARGYRYDAVDPLSGQAWPDMPASFRELAASAAAQAGFAGFAPDACLINRYVPGTRLSLHQDRDERDFTAPIVSVSLGLPAVFLFGGMRRADKPQRIRLAHGDVVVWGGPSRLAFHGVAPLADGDHPLLGPLRINLTFRKAR</sequence>
<evidence type="ECO:0000313" key="8">
    <source>
        <dbReference type="EMBL" id="SOZ39527.1"/>
    </source>
</evidence>